<dbReference type="PANTHER" id="PTHR21503">
    <property type="entry name" value="F-BOX-CONTAINING HYPOTHETICAL PROTEIN C.ELEGANS"/>
    <property type="match status" value="1"/>
</dbReference>
<dbReference type="HOGENOM" id="CLU_040220_1_0_1"/>
<dbReference type="InParanoid" id="E3N7N1"/>
<dbReference type="EMBL" id="DS268549">
    <property type="protein sequence ID" value="EFO89068.1"/>
    <property type="molecule type" value="Genomic_DNA"/>
</dbReference>
<sequence>MRNLIKIKENPKQRRRGLVNWNLRDNLKFEARIRLKLSNGGWECLSFIVKKDMNAFSAALHEYLNLIFKQTESKYLIASADIPVQELPIIKNIKSSLLFGKTPLELKELDAFLKLYPNHDSLFIGPKIIGQLTDESEILKLKNIQISPQFGWNLLEVFTGRNIRLSEAEVITEAKITEIIRKWMASEKLQNLESLEFRFYMQNILPENVVESLETERFNPAVRPQVYHYDPKLVYIMPEDINLSGDNCYDVIRESDGKRATLYFDSQSFKLLVWN</sequence>
<protein>
    <recommendedName>
        <fullName evidence="3">F-box associated domain-containing protein</fullName>
    </recommendedName>
</protein>
<evidence type="ECO:0000313" key="1">
    <source>
        <dbReference type="EMBL" id="EFO89068.1"/>
    </source>
</evidence>
<dbReference type="AlphaFoldDB" id="E3N7N1"/>
<keyword evidence="2" id="KW-1185">Reference proteome</keyword>
<evidence type="ECO:0008006" key="3">
    <source>
        <dbReference type="Google" id="ProtNLM"/>
    </source>
</evidence>
<gene>
    <name evidence="1" type="ORF">CRE_14270</name>
</gene>
<dbReference type="PANTHER" id="PTHR21503:SF8">
    <property type="entry name" value="F-BOX ASSOCIATED DOMAIN-CONTAINING PROTEIN-RELATED"/>
    <property type="match status" value="1"/>
</dbReference>
<dbReference type="FunCoup" id="E3N7N1">
    <property type="interactions" value="24"/>
</dbReference>
<dbReference type="Proteomes" id="UP000008281">
    <property type="component" value="Unassembled WGS sequence"/>
</dbReference>
<dbReference type="OMA" id="MSIECIR"/>
<organism evidence="2">
    <name type="scientific">Caenorhabditis remanei</name>
    <name type="common">Caenorhabditis vulgaris</name>
    <dbReference type="NCBI Taxonomy" id="31234"/>
    <lineage>
        <taxon>Eukaryota</taxon>
        <taxon>Metazoa</taxon>
        <taxon>Ecdysozoa</taxon>
        <taxon>Nematoda</taxon>
        <taxon>Chromadorea</taxon>
        <taxon>Rhabditida</taxon>
        <taxon>Rhabditina</taxon>
        <taxon>Rhabditomorpha</taxon>
        <taxon>Rhabditoidea</taxon>
        <taxon>Rhabditidae</taxon>
        <taxon>Peloderinae</taxon>
        <taxon>Caenorhabditis</taxon>
    </lineage>
</organism>
<dbReference type="eggNOG" id="ENOG502TJ8G">
    <property type="taxonomic scope" value="Eukaryota"/>
</dbReference>
<proteinExistence type="predicted"/>
<evidence type="ECO:0000313" key="2">
    <source>
        <dbReference type="Proteomes" id="UP000008281"/>
    </source>
</evidence>
<reference evidence="1" key="1">
    <citation type="submission" date="2007-07" db="EMBL/GenBank/DDBJ databases">
        <title>PCAP assembly of the Caenorhabditis remanei genome.</title>
        <authorList>
            <consortium name="The Caenorhabditis remanei Sequencing Consortium"/>
            <person name="Wilson R.K."/>
        </authorList>
    </citation>
    <scope>NUCLEOTIDE SEQUENCE [LARGE SCALE GENOMIC DNA]</scope>
    <source>
        <strain evidence="1">PB4641</strain>
    </source>
</reference>
<name>E3N7N1_CAERE</name>
<accession>E3N7N1</accession>